<dbReference type="KEGG" id="cin:100176440"/>
<keyword evidence="3" id="KW-1185">Reference proteome</keyword>
<reference evidence="3" key="1">
    <citation type="journal article" date="2002" name="Science">
        <title>The draft genome of Ciona intestinalis: insights into chordate and vertebrate origins.</title>
        <authorList>
            <person name="Dehal P."/>
            <person name="Satou Y."/>
            <person name="Campbell R.K."/>
            <person name="Chapman J."/>
            <person name="Degnan B."/>
            <person name="De Tomaso A."/>
            <person name="Davidson B."/>
            <person name="Di Gregorio A."/>
            <person name="Gelpke M."/>
            <person name="Goodstein D.M."/>
            <person name="Harafuji N."/>
            <person name="Hastings K.E."/>
            <person name="Ho I."/>
            <person name="Hotta K."/>
            <person name="Huang W."/>
            <person name="Kawashima T."/>
            <person name="Lemaire P."/>
            <person name="Martinez D."/>
            <person name="Meinertzhagen I.A."/>
            <person name="Necula S."/>
            <person name="Nonaka M."/>
            <person name="Putnam N."/>
            <person name="Rash S."/>
            <person name="Saiga H."/>
            <person name="Satake M."/>
            <person name="Terry A."/>
            <person name="Yamada L."/>
            <person name="Wang H.G."/>
            <person name="Awazu S."/>
            <person name="Azumi K."/>
            <person name="Boore J."/>
            <person name="Branno M."/>
            <person name="Chin-Bow S."/>
            <person name="DeSantis R."/>
            <person name="Doyle S."/>
            <person name="Francino P."/>
            <person name="Keys D.N."/>
            <person name="Haga S."/>
            <person name="Hayashi H."/>
            <person name="Hino K."/>
            <person name="Imai K.S."/>
            <person name="Inaba K."/>
            <person name="Kano S."/>
            <person name="Kobayashi K."/>
            <person name="Kobayashi M."/>
            <person name="Lee B.I."/>
            <person name="Makabe K.W."/>
            <person name="Manohar C."/>
            <person name="Matassi G."/>
            <person name="Medina M."/>
            <person name="Mochizuki Y."/>
            <person name="Mount S."/>
            <person name="Morishita T."/>
            <person name="Miura S."/>
            <person name="Nakayama A."/>
            <person name="Nishizaka S."/>
            <person name="Nomoto H."/>
            <person name="Ohta F."/>
            <person name="Oishi K."/>
            <person name="Rigoutsos I."/>
            <person name="Sano M."/>
            <person name="Sasaki A."/>
            <person name="Sasakura Y."/>
            <person name="Shoguchi E."/>
            <person name="Shin-i T."/>
            <person name="Spagnuolo A."/>
            <person name="Stainier D."/>
            <person name="Suzuki M.M."/>
            <person name="Tassy O."/>
            <person name="Takatori N."/>
            <person name="Tokuoka M."/>
            <person name="Yagi K."/>
            <person name="Yoshizaki F."/>
            <person name="Wada S."/>
            <person name="Zhang C."/>
            <person name="Hyatt P.D."/>
            <person name="Larimer F."/>
            <person name="Detter C."/>
            <person name="Doggett N."/>
            <person name="Glavina T."/>
            <person name="Hawkins T."/>
            <person name="Richardson P."/>
            <person name="Lucas S."/>
            <person name="Kohara Y."/>
            <person name="Levine M."/>
            <person name="Satoh N."/>
            <person name="Rokhsar D.S."/>
        </authorList>
    </citation>
    <scope>NUCLEOTIDE SEQUENCE [LARGE SCALE GENOMIC DNA]</scope>
</reference>
<organism evidence="2 3">
    <name type="scientific">Ciona intestinalis</name>
    <name type="common">Transparent sea squirt</name>
    <name type="synonym">Ascidia intestinalis</name>
    <dbReference type="NCBI Taxonomy" id="7719"/>
    <lineage>
        <taxon>Eukaryota</taxon>
        <taxon>Metazoa</taxon>
        <taxon>Chordata</taxon>
        <taxon>Tunicata</taxon>
        <taxon>Ascidiacea</taxon>
        <taxon>Phlebobranchia</taxon>
        <taxon>Cionidae</taxon>
        <taxon>Ciona</taxon>
    </lineage>
</organism>
<dbReference type="PANTHER" id="PTHR23320">
    <property type="entry name" value="MEMBRANE-SPANNING 4-DOMAINS SUBFAMILY A MS4A -RELATED"/>
    <property type="match status" value="1"/>
</dbReference>
<evidence type="ECO:0000313" key="3">
    <source>
        <dbReference type="Proteomes" id="UP000008144"/>
    </source>
</evidence>
<keyword evidence="1" id="KW-0812">Transmembrane</keyword>
<evidence type="ECO:0000256" key="1">
    <source>
        <dbReference type="SAM" id="Phobius"/>
    </source>
</evidence>
<dbReference type="EMBL" id="EAAA01001795">
    <property type="status" value="NOT_ANNOTATED_CDS"/>
    <property type="molecule type" value="Genomic_DNA"/>
</dbReference>
<dbReference type="OMA" id="ACCCDER"/>
<accession>F6QA93</accession>
<keyword evidence="1" id="KW-1133">Transmembrane helix</keyword>
<protein>
    <submittedName>
        <fullName evidence="2">Uncharacterized LOC100176440</fullName>
    </submittedName>
</protein>
<dbReference type="RefSeq" id="XP_002129707.1">
    <property type="nucleotide sequence ID" value="XM_002129671.4"/>
</dbReference>
<feature type="transmembrane region" description="Helical" evidence="1">
    <location>
        <begin position="29"/>
        <end position="50"/>
    </location>
</feature>
<dbReference type="GeneTree" id="ENSGT00390000005977"/>
<dbReference type="HOGENOM" id="CLU_087007_0_0_1"/>
<gene>
    <name evidence="2" type="primary">LOC100176440</name>
</gene>
<reference evidence="2" key="3">
    <citation type="submission" date="2025-08" db="UniProtKB">
        <authorList>
            <consortium name="Ensembl"/>
        </authorList>
    </citation>
    <scope>IDENTIFICATION</scope>
</reference>
<name>F6QA93_CIOIN</name>
<sequence>MATVGPTAVMVVNSPPAVQSPKLRTYKNIVFGLGVAETVLGFLSMILGSVQSSSITGYRFYGIPYSYAEGIWSGIWVLTAGILGIAASKKERLTSCLINCHMGIAITASVFAAFQIGLSSVSAVIFSRSGLLYFNIAVVLCIVGFLSFVICIASASLCCPLHTTAMGTSSCCGACCCDERPAGRQVTVQYTQPETIIQSSGGIPIVSTYGHTSIPGIAQPQAYMVQSQSGQAQGMITYNPQMPIHQPSQLVPIVQQMQAESANPEVSIQKEAQVFADAQ</sequence>
<feature type="transmembrane region" description="Helical" evidence="1">
    <location>
        <begin position="132"/>
        <end position="159"/>
    </location>
</feature>
<dbReference type="Proteomes" id="UP000008144">
    <property type="component" value="Chromosome 3"/>
</dbReference>
<dbReference type="AlphaFoldDB" id="F6QA93"/>
<keyword evidence="1" id="KW-0472">Membrane</keyword>
<feature type="transmembrane region" description="Helical" evidence="1">
    <location>
        <begin position="100"/>
        <end position="126"/>
    </location>
</feature>
<dbReference type="InParanoid" id="F6QA93"/>
<dbReference type="GeneID" id="100176440"/>
<reference evidence="2" key="2">
    <citation type="journal article" date="2008" name="Genome Biol.">
        <title>Improved genome assembly and evidence-based global gene model set for the chordate Ciona intestinalis: new insight into intron and operon populations.</title>
        <authorList>
            <person name="Satou Y."/>
            <person name="Mineta K."/>
            <person name="Ogasawara M."/>
            <person name="Sasakura Y."/>
            <person name="Shoguchi E."/>
            <person name="Ueno K."/>
            <person name="Yamada L."/>
            <person name="Matsumoto J."/>
            <person name="Wasserscheid J."/>
            <person name="Dewar K."/>
            <person name="Wiley G.B."/>
            <person name="Macmil S.L."/>
            <person name="Roe B.A."/>
            <person name="Zeller R.W."/>
            <person name="Hastings K.E."/>
            <person name="Lemaire P."/>
            <person name="Lindquist E."/>
            <person name="Endo T."/>
            <person name="Hotta K."/>
            <person name="Inaba K."/>
        </authorList>
    </citation>
    <scope>NUCLEOTIDE SEQUENCE [LARGE SCALE GENOMIC DNA]</scope>
    <source>
        <strain evidence="2">wild type</strain>
    </source>
</reference>
<reference evidence="2" key="4">
    <citation type="submission" date="2025-09" db="UniProtKB">
        <authorList>
            <consortium name="Ensembl"/>
        </authorList>
    </citation>
    <scope>IDENTIFICATION</scope>
</reference>
<dbReference type="Ensembl" id="ENSCINT00000018141.3">
    <property type="protein sequence ID" value="ENSCINP00000018141.3"/>
    <property type="gene ID" value="ENSCING00000008927.3"/>
</dbReference>
<dbReference type="PANTHER" id="PTHR23320:SF158">
    <property type="entry name" value="CREB-BINDING PROTEIN-LIKE ISOFORM X1"/>
    <property type="match status" value="1"/>
</dbReference>
<proteinExistence type="predicted"/>
<evidence type="ECO:0000313" key="2">
    <source>
        <dbReference type="Ensembl" id="ENSCINP00000018141.3"/>
    </source>
</evidence>
<feature type="transmembrane region" description="Helical" evidence="1">
    <location>
        <begin position="70"/>
        <end position="88"/>
    </location>
</feature>
<accession>A0A1W2WJK3</accession>
<dbReference type="InterPro" id="IPR030417">
    <property type="entry name" value="MS4A"/>
</dbReference>
<dbReference type="OrthoDB" id="10071849at2759"/>